<comment type="caution">
    <text evidence="5">The sequence shown here is derived from an EMBL/GenBank/DDBJ whole genome shotgun (WGS) entry which is preliminary data.</text>
</comment>
<feature type="compositionally biased region" description="Low complexity" evidence="2">
    <location>
        <begin position="217"/>
        <end position="235"/>
    </location>
</feature>
<dbReference type="PROSITE" id="PS51203">
    <property type="entry name" value="CS"/>
    <property type="match status" value="1"/>
</dbReference>
<feature type="region of interest" description="Disordered" evidence="2">
    <location>
        <begin position="190"/>
        <end position="237"/>
    </location>
</feature>
<proteinExistence type="inferred from homology"/>
<protein>
    <submittedName>
        <fullName evidence="5">SGT1 and CS domain containing protein</fullName>
    </submittedName>
</protein>
<dbReference type="InterPro" id="IPR044563">
    <property type="entry name" value="Sgt1-like"/>
</dbReference>
<dbReference type="SUPFAM" id="SSF49764">
    <property type="entry name" value="HSP20-like chaperones"/>
    <property type="match status" value="1"/>
</dbReference>
<name>A0A162LLI3_CORFA</name>
<dbReference type="InterPro" id="IPR007052">
    <property type="entry name" value="CS_dom"/>
</dbReference>
<dbReference type="AlphaFoldDB" id="A0A162LLI3"/>
<evidence type="ECO:0000313" key="5">
    <source>
        <dbReference type="EMBL" id="OAA72384.1"/>
    </source>
</evidence>
<evidence type="ECO:0000259" key="3">
    <source>
        <dbReference type="PROSITE" id="PS51048"/>
    </source>
</evidence>
<reference evidence="5 6" key="1">
    <citation type="journal article" date="2016" name="Genome Biol. Evol.">
        <title>Divergent and convergent evolution of fungal pathogenicity.</title>
        <authorList>
            <person name="Shang Y."/>
            <person name="Xiao G."/>
            <person name="Zheng P."/>
            <person name="Cen K."/>
            <person name="Zhan S."/>
            <person name="Wang C."/>
        </authorList>
    </citation>
    <scope>NUCLEOTIDE SEQUENCE [LARGE SCALE GENOMIC DNA]</scope>
    <source>
        <strain evidence="5 6">ARSEF 2679</strain>
    </source>
</reference>
<evidence type="ECO:0000256" key="2">
    <source>
        <dbReference type="SAM" id="MobiDB-lite"/>
    </source>
</evidence>
<dbReference type="SUPFAM" id="SSF48452">
    <property type="entry name" value="TPR-like"/>
    <property type="match status" value="1"/>
</dbReference>
<dbReference type="PROSITE" id="PS51048">
    <property type="entry name" value="SGS"/>
    <property type="match status" value="1"/>
</dbReference>
<accession>A0A162LLI3</accession>
<dbReference type="InterPro" id="IPR007699">
    <property type="entry name" value="SGS_dom"/>
</dbReference>
<dbReference type="RefSeq" id="XP_018707830.1">
    <property type="nucleotide sequence ID" value="XM_018845064.1"/>
</dbReference>
<feature type="compositionally biased region" description="Low complexity" evidence="2">
    <location>
        <begin position="359"/>
        <end position="371"/>
    </location>
</feature>
<gene>
    <name evidence="5" type="ORF">ISF_01457</name>
</gene>
<feature type="compositionally biased region" description="Polar residues" evidence="2">
    <location>
        <begin position="419"/>
        <end position="431"/>
    </location>
</feature>
<dbReference type="STRING" id="1081104.A0A162LLI3"/>
<dbReference type="GO" id="GO:0051087">
    <property type="term" value="F:protein-folding chaperone binding"/>
    <property type="evidence" value="ECO:0007669"/>
    <property type="project" value="InterPro"/>
</dbReference>
<evidence type="ECO:0000259" key="4">
    <source>
        <dbReference type="PROSITE" id="PS51203"/>
    </source>
</evidence>
<sequence>MSHVTLGQQGVAAAEAKDWDGAITKLSKALQSSLNPGWLLARSKSLVNLHRYNEALDDANLAWHAAFQRNKRPLMIEANYRRAVAYFRMGQFANADACCIYAMRLVKKGPAVDKEDPVAHLKDPATGRWTATVEDAMKEARTDEINNVPAAMAMSESSNNTSNAQEWRMASTLRIQALSAMAKLPADDAARTATVQAKPEEKKLADLPGNVEETKRAAPSSTAPTQTPTKPQVPSDTPLRLQDFQSNTNMTVSIFSKGVNKEKLKVDFQPHSVHLDALMYPSGDEKDFQLDLWGEIDTTASKYTVTPNKVELNLVKKSPGKWAKLTSNGTPRGPAEPAVAPAISTGEKPAAETPSVVKSASTAAPAYPSSSRTGTKNWDKLDLGEDGKDDEDPSDVNGFFKQIFKNASPDAQRAMMKSFTESNGTSLSTNWDEVKNGTVEMVPPDGLQPKKWD</sequence>
<feature type="region of interest" description="Disordered" evidence="2">
    <location>
        <begin position="419"/>
        <end position="453"/>
    </location>
</feature>
<dbReference type="OrthoDB" id="1898560at2759"/>
<dbReference type="CDD" id="cd06466">
    <property type="entry name" value="p23_CS_SGT1_like"/>
    <property type="match status" value="1"/>
</dbReference>
<feature type="compositionally biased region" description="Basic and acidic residues" evidence="2">
    <location>
        <begin position="377"/>
        <end position="386"/>
    </location>
</feature>
<dbReference type="Gene3D" id="2.60.40.790">
    <property type="match status" value="1"/>
</dbReference>
<dbReference type="InterPro" id="IPR011990">
    <property type="entry name" value="TPR-like_helical_dom_sf"/>
</dbReference>
<feature type="domain" description="CS" evidence="4">
    <location>
        <begin position="236"/>
        <end position="326"/>
    </location>
</feature>
<dbReference type="GeneID" id="30017749"/>
<dbReference type="PANTHER" id="PTHR45862">
    <property type="entry name" value="PROTEIN SGT1 HOMOLOG"/>
    <property type="match status" value="1"/>
</dbReference>
<dbReference type="Pfam" id="PF04969">
    <property type="entry name" value="CS"/>
    <property type="match status" value="1"/>
</dbReference>
<keyword evidence="6" id="KW-1185">Reference proteome</keyword>
<dbReference type="EMBL" id="AZHB01000002">
    <property type="protein sequence ID" value="OAA72384.1"/>
    <property type="molecule type" value="Genomic_DNA"/>
</dbReference>
<comment type="similarity">
    <text evidence="1">Belongs to the SGT1 family.</text>
</comment>
<feature type="region of interest" description="Disordered" evidence="2">
    <location>
        <begin position="326"/>
        <end position="394"/>
    </location>
</feature>
<feature type="domain" description="SGS" evidence="3">
    <location>
        <begin position="366"/>
        <end position="453"/>
    </location>
</feature>
<dbReference type="Proteomes" id="UP000076744">
    <property type="component" value="Unassembled WGS sequence"/>
</dbReference>
<evidence type="ECO:0000313" key="6">
    <source>
        <dbReference type="Proteomes" id="UP000076744"/>
    </source>
</evidence>
<dbReference type="Gene3D" id="1.25.40.10">
    <property type="entry name" value="Tetratricopeptide repeat domain"/>
    <property type="match status" value="1"/>
</dbReference>
<evidence type="ECO:0000256" key="1">
    <source>
        <dbReference type="ARBA" id="ARBA00008509"/>
    </source>
</evidence>
<dbReference type="InterPro" id="IPR008978">
    <property type="entry name" value="HSP20-like_chaperone"/>
</dbReference>
<organism evidence="5 6">
    <name type="scientific">Cordyceps fumosorosea (strain ARSEF 2679)</name>
    <name type="common">Isaria fumosorosea</name>
    <dbReference type="NCBI Taxonomy" id="1081104"/>
    <lineage>
        <taxon>Eukaryota</taxon>
        <taxon>Fungi</taxon>
        <taxon>Dikarya</taxon>
        <taxon>Ascomycota</taxon>
        <taxon>Pezizomycotina</taxon>
        <taxon>Sordariomycetes</taxon>
        <taxon>Hypocreomycetidae</taxon>
        <taxon>Hypocreales</taxon>
        <taxon>Cordycipitaceae</taxon>
        <taxon>Cordyceps</taxon>
    </lineage>
</organism>
<dbReference type="Pfam" id="PF05002">
    <property type="entry name" value="SGS"/>
    <property type="match status" value="1"/>
</dbReference>